<reference evidence="2 3" key="1">
    <citation type="submission" date="2017-12" db="EMBL/GenBank/DDBJ databases">
        <title>Comparative genomics of Botrytis spp.</title>
        <authorList>
            <person name="Valero-Jimenez C.A."/>
            <person name="Tapia P."/>
            <person name="Veloso J."/>
            <person name="Silva-Moreno E."/>
            <person name="Staats M."/>
            <person name="Valdes J.H."/>
            <person name="Van Kan J.A.L."/>
        </authorList>
    </citation>
    <scope>NUCLEOTIDE SEQUENCE [LARGE SCALE GENOMIC DNA]</scope>
    <source>
        <strain evidence="2 3">Bp0003</strain>
    </source>
</reference>
<gene>
    <name evidence="2" type="ORF">BPAE_0218g00060</name>
</gene>
<dbReference type="AlphaFoldDB" id="A0A4Z1FDT5"/>
<organism evidence="2 3">
    <name type="scientific">Botrytis paeoniae</name>
    <dbReference type="NCBI Taxonomy" id="278948"/>
    <lineage>
        <taxon>Eukaryota</taxon>
        <taxon>Fungi</taxon>
        <taxon>Dikarya</taxon>
        <taxon>Ascomycota</taxon>
        <taxon>Pezizomycotina</taxon>
        <taxon>Leotiomycetes</taxon>
        <taxon>Helotiales</taxon>
        <taxon>Sclerotiniaceae</taxon>
        <taxon>Botrytis</taxon>
    </lineage>
</organism>
<proteinExistence type="predicted"/>
<keyword evidence="3" id="KW-1185">Reference proteome</keyword>
<feature type="region of interest" description="Disordered" evidence="1">
    <location>
        <begin position="1"/>
        <end position="26"/>
    </location>
</feature>
<evidence type="ECO:0000313" key="3">
    <source>
        <dbReference type="Proteomes" id="UP000297910"/>
    </source>
</evidence>
<comment type="caution">
    <text evidence="2">The sequence shown here is derived from an EMBL/GenBank/DDBJ whole genome shotgun (WGS) entry which is preliminary data.</text>
</comment>
<accession>A0A4Z1FDT5</accession>
<evidence type="ECO:0000256" key="1">
    <source>
        <dbReference type="SAM" id="MobiDB-lite"/>
    </source>
</evidence>
<name>A0A4Z1FDT5_9HELO</name>
<dbReference type="Proteomes" id="UP000297910">
    <property type="component" value="Unassembled WGS sequence"/>
</dbReference>
<sequence>MAKNFGPNPSKDEPQNPHYHPQYNWHPHRALDSQSKTIATHQYNKTWNSRYSHLARQYPDAPAYGPFLIYITDKVLWRERGLGIDGGFVRVNCVGDVDSVDVIVDVGWEVSVWIVRGRGSVYMLKGRNLGRKERDVELEVGGAISDPDIPTPSIETDGEICSSRMNIGTGKEDTIKLGGIGSDSDIPIPSIELDGHEFIEEEESEGSLVELQNGNDERHLIEEENNEILEARARDRYGAGYQDRMKLGRNHRQHLLTTSRGQTCLREAVPSSNIT</sequence>
<dbReference type="EMBL" id="PQXI01000217">
    <property type="protein sequence ID" value="TGO21469.1"/>
    <property type="molecule type" value="Genomic_DNA"/>
</dbReference>
<evidence type="ECO:0000313" key="2">
    <source>
        <dbReference type="EMBL" id="TGO21469.1"/>
    </source>
</evidence>
<protein>
    <submittedName>
        <fullName evidence="2">Uncharacterized protein</fullName>
    </submittedName>
</protein>